<evidence type="ECO:0000256" key="3">
    <source>
        <dbReference type="ARBA" id="ARBA00022522"/>
    </source>
</evidence>
<evidence type="ECO:0000256" key="1">
    <source>
        <dbReference type="ARBA" id="ARBA00006241"/>
    </source>
</evidence>
<feature type="transmembrane region" description="Helical" evidence="8">
    <location>
        <begin position="544"/>
        <end position="565"/>
    </location>
</feature>
<evidence type="ECO:0000313" key="10">
    <source>
        <dbReference type="Proteomes" id="UP000693970"/>
    </source>
</evidence>
<comment type="caution">
    <text evidence="9">The sequence shown here is derived from an EMBL/GenBank/DDBJ whole genome shotgun (WGS) entry which is preliminary data.</text>
</comment>
<evidence type="ECO:0000256" key="2">
    <source>
        <dbReference type="ARBA" id="ARBA00021911"/>
    </source>
</evidence>
<evidence type="ECO:0000256" key="4">
    <source>
        <dbReference type="ARBA" id="ARBA00022737"/>
    </source>
</evidence>
<dbReference type="EMBL" id="JAGRRH010000014">
    <property type="protein sequence ID" value="KAG7359072.1"/>
    <property type="molecule type" value="Genomic_DNA"/>
</dbReference>
<evidence type="ECO:0000256" key="6">
    <source>
        <dbReference type="ARBA" id="ARBA00045806"/>
    </source>
</evidence>
<feature type="compositionally biased region" description="Basic and acidic residues" evidence="7">
    <location>
        <begin position="573"/>
        <end position="587"/>
    </location>
</feature>
<accession>A0A9K3LBN6</accession>
<feature type="compositionally biased region" description="Polar residues" evidence="7">
    <location>
        <begin position="168"/>
        <end position="202"/>
    </location>
</feature>
<comment type="function">
    <text evidence="5">In the vertebrate host, binds to highly sulfated heparan sulfate proteoglycans (HSPGs) on the surface of host hepatocytes and is required for sporozoite invasion of the host hepatocytes.</text>
</comment>
<feature type="region of interest" description="Disordered" evidence="7">
    <location>
        <begin position="771"/>
        <end position="799"/>
    </location>
</feature>
<dbReference type="OrthoDB" id="10667551at2759"/>
<evidence type="ECO:0000313" key="9">
    <source>
        <dbReference type="EMBL" id="KAG7359072.1"/>
    </source>
</evidence>
<reference evidence="9" key="2">
    <citation type="submission" date="2021-04" db="EMBL/GenBank/DDBJ databases">
        <authorList>
            <person name="Podell S."/>
        </authorList>
    </citation>
    <scope>NUCLEOTIDE SEQUENCE</scope>
    <source>
        <strain evidence="9">Hildebrandi</strain>
    </source>
</reference>
<comment type="function">
    <text evidence="6">Essential sporozoite protein. In the mosquito vector, required for sporozoite development in the oocyst, migration through the vector hemolymph and entry into the vector salivary glands. In the vertebrate host, required for sporozoite migration through the host dermis and infection of host hepatocytes. Binds to highly sulfated heparan sulfate proteoglycans (HSPGs) on the surface of host hepatocytes.</text>
</comment>
<feature type="compositionally biased region" description="Polar residues" evidence="7">
    <location>
        <begin position="274"/>
        <end position="290"/>
    </location>
</feature>
<protein>
    <recommendedName>
        <fullName evidence="2">Circumsporozoite protein</fullName>
    </recommendedName>
</protein>
<evidence type="ECO:0000256" key="7">
    <source>
        <dbReference type="SAM" id="MobiDB-lite"/>
    </source>
</evidence>
<keyword evidence="8" id="KW-0472">Membrane</keyword>
<keyword evidence="3" id="KW-0748">Sporozoite</keyword>
<keyword evidence="10" id="KW-1185">Reference proteome</keyword>
<keyword evidence="8" id="KW-1133">Transmembrane helix</keyword>
<keyword evidence="8" id="KW-0812">Transmembrane</keyword>
<feature type="compositionally biased region" description="Low complexity" evidence="7">
    <location>
        <begin position="291"/>
        <end position="316"/>
    </location>
</feature>
<sequence>MWERMEKRHVALLEIRSFAMQTTQSGRRKRIQKHSPKLRFSCTSSASVFASMTSFRKMVTRLKVSCWMVLLLTLIHTNPLWVTAEDLSKIAPSILLGDEYSHPNEYNRIPKKHRKLPSPKEEKEEAIFWKWIRFLQGTDDQSSNVPEDSTFIPTLEVTSVPGPETAAPTDSPTITASPSNLQSNAPTALDSNMPSPLPSHTFSPSHAPTTTVSPSTSPSLSLQPTMSPQPTDLPSHVPSFQPSSSPSLEPSQQPSLSSQPTITPQPTRTHTPTISAQPSFAPTTDFPSMTPSSSVAPSAIPSQIPSMQPSVSIQPSFSPSVSNAPTISSMPSPVPSVVPTFLPSNMPSQPSESPSMSPTIILEDEPFRADKIYMVLDGMPGELGEPEIEIWQNVTTEHILSFWNKLFLDHPDNTPIFVSSVATELQEQSVSSEEQSVIGELGSSVVLRIQYTQEFVYGVFGDRLIDTTDNDGEVRQSPAQSMDTEMLQYFLVVLPFTADSYEYSNALMDALNLTSFVLVREIEAGDPIPAPTPAPIGSSISQTAVRAISASIVVGACLIVAFLLWDRKRKDSGRFPHDTESDYDDSRHRRRPGMDELEFDNAGQPVDWTNPYSEAAAISRGGNGGVGTTGGTIASGGTTGGNRSSVSSKDGSHSGEIPMGPLMRPPSNRNMPGISPNNVVEAAPPVPVPIGIRGAQPSRRTASTGNLPPLFPGGTTLNNGGAFNGSNGRYMNSSWSNRSPYSIGSISAGNWRHTSVTDTEITDLTYSDVQSEGRGSDVANLTHLPPISDESLKDDRVPEHSNYTVFSPLHIPDEEAIGLAAGLTPPSSPIPSMMESPSDMADPVMTGFQLEIKELE</sequence>
<gene>
    <name evidence="9" type="ORF">IV203_015661</name>
</gene>
<feature type="region of interest" description="Disordered" evidence="7">
    <location>
        <begin position="573"/>
        <end position="669"/>
    </location>
</feature>
<comment type="similarity">
    <text evidence="1">Belongs to the plasmodium circumsporozoite protein family.</text>
</comment>
<dbReference type="Proteomes" id="UP000693970">
    <property type="component" value="Unassembled WGS sequence"/>
</dbReference>
<evidence type="ECO:0000256" key="8">
    <source>
        <dbReference type="SAM" id="Phobius"/>
    </source>
</evidence>
<dbReference type="PANTHER" id="PTHR44826:SF3">
    <property type="entry name" value="SPORE COAT PROTEIN SP85"/>
    <property type="match status" value="1"/>
</dbReference>
<feature type="compositionally biased region" description="Low complexity" evidence="7">
    <location>
        <begin position="203"/>
        <end position="273"/>
    </location>
</feature>
<proteinExistence type="inferred from homology"/>
<organism evidence="9 10">
    <name type="scientific">Nitzschia inconspicua</name>
    <dbReference type="NCBI Taxonomy" id="303405"/>
    <lineage>
        <taxon>Eukaryota</taxon>
        <taxon>Sar</taxon>
        <taxon>Stramenopiles</taxon>
        <taxon>Ochrophyta</taxon>
        <taxon>Bacillariophyta</taxon>
        <taxon>Bacillariophyceae</taxon>
        <taxon>Bacillariophycidae</taxon>
        <taxon>Bacillariales</taxon>
        <taxon>Bacillariaceae</taxon>
        <taxon>Nitzschia</taxon>
    </lineage>
</organism>
<dbReference type="PANTHER" id="PTHR44826">
    <property type="entry name" value="SPORE COAT PROTEIN SP85"/>
    <property type="match status" value="1"/>
</dbReference>
<dbReference type="AlphaFoldDB" id="A0A9K3LBN6"/>
<name>A0A9K3LBN6_9STRA</name>
<feature type="compositionally biased region" description="Gly residues" evidence="7">
    <location>
        <begin position="621"/>
        <end position="640"/>
    </location>
</feature>
<feature type="region of interest" description="Disordered" evidence="7">
    <location>
        <begin position="158"/>
        <end position="317"/>
    </location>
</feature>
<evidence type="ECO:0000256" key="5">
    <source>
        <dbReference type="ARBA" id="ARBA00033726"/>
    </source>
</evidence>
<reference evidence="9" key="1">
    <citation type="journal article" date="2021" name="Sci. Rep.">
        <title>Diploid genomic architecture of Nitzschia inconspicua, an elite biomass production diatom.</title>
        <authorList>
            <person name="Oliver A."/>
            <person name="Podell S."/>
            <person name="Pinowska A."/>
            <person name="Traller J.C."/>
            <person name="Smith S.R."/>
            <person name="McClure R."/>
            <person name="Beliaev A."/>
            <person name="Bohutskyi P."/>
            <person name="Hill E.A."/>
            <person name="Rabines A."/>
            <person name="Zheng H."/>
            <person name="Allen L.Z."/>
            <person name="Kuo A."/>
            <person name="Grigoriev I.V."/>
            <person name="Allen A.E."/>
            <person name="Hazlebeck D."/>
            <person name="Allen E.E."/>
        </authorList>
    </citation>
    <scope>NUCLEOTIDE SEQUENCE</scope>
    <source>
        <strain evidence="9">Hildebrandi</strain>
    </source>
</reference>
<keyword evidence="4" id="KW-0677">Repeat</keyword>
<feature type="compositionally biased region" description="Basic and acidic residues" evidence="7">
    <location>
        <begin position="790"/>
        <end position="799"/>
    </location>
</feature>
<dbReference type="InterPro" id="IPR051860">
    <property type="entry name" value="Plasmodium_CSP_Invasion"/>
</dbReference>